<gene>
    <name evidence="2" type="ORF">EVAR_81399_1</name>
</gene>
<feature type="region of interest" description="Disordered" evidence="1">
    <location>
        <begin position="22"/>
        <end position="53"/>
    </location>
</feature>
<organism evidence="2 3">
    <name type="scientific">Eumeta variegata</name>
    <name type="common">Bagworm moth</name>
    <name type="synonym">Eumeta japonica</name>
    <dbReference type="NCBI Taxonomy" id="151549"/>
    <lineage>
        <taxon>Eukaryota</taxon>
        <taxon>Metazoa</taxon>
        <taxon>Ecdysozoa</taxon>
        <taxon>Arthropoda</taxon>
        <taxon>Hexapoda</taxon>
        <taxon>Insecta</taxon>
        <taxon>Pterygota</taxon>
        <taxon>Neoptera</taxon>
        <taxon>Endopterygota</taxon>
        <taxon>Lepidoptera</taxon>
        <taxon>Glossata</taxon>
        <taxon>Ditrysia</taxon>
        <taxon>Tineoidea</taxon>
        <taxon>Psychidae</taxon>
        <taxon>Oiketicinae</taxon>
        <taxon>Eumeta</taxon>
    </lineage>
</organism>
<keyword evidence="3" id="KW-1185">Reference proteome</keyword>
<dbReference type="Proteomes" id="UP000299102">
    <property type="component" value="Unassembled WGS sequence"/>
</dbReference>
<comment type="caution">
    <text evidence="2">The sequence shown here is derived from an EMBL/GenBank/DDBJ whole genome shotgun (WGS) entry which is preliminary data.</text>
</comment>
<protein>
    <submittedName>
        <fullName evidence="2">Uncharacterized protein</fullName>
    </submittedName>
</protein>
<evidence type="ECO:0000313" key="2">
    <source>
        <dbReference type="EMBL" id="GBP49779.1"/>
    </source>
</evidence>
<name>A0A4C1WHD9_EUMVA</name>
<reference evidence="2 3" key="1">
    <citation type="journal article" date="2019" name="Commun. Biol.">
        <title>The bagworm genome reveals a unique fibroin gene that provides high tensile strength.</title>
        <authorList>
            <person name="Kono N."/>
            <person name="Nakamura H."/>
            <person name="Ohtoshi R."/>
            <person name="Tomita M."/>
            <person name="Numata K."/>
            <person name="Arakawa K."/>
        </authorList>
    </citation>
    <scope>NUCLEOTIDE SEQUENCE [LARGE SCALE GENOMIC DNA]</scope>
</reference>
<accession>A0A4C1WHD9</accession>
<evidence type="ECO:0000313" key="3">
    <source>
        <dbReference type="Proteomes" id="UP000299102"/>
    </source>
</evidence>
<dbReference type="EMBL" id="BGZK01000552">
    <property type="protein sequence ID" value="GBP49779.1"/>
    <property type="molecule type" value="Genomic_DNA"/>
</dbReference>
<proteinExistence type="predicted"/>
<dbReference type="AlphaFoldDB" id="A0A4C1WHD9"/>
<sequence length="125" mass="13960">MERSSRSIVVSLVRVDTESGDSNRFQLCKNNKESKARPKPKLRTGQESKTRPGIKLRLCDTKGKNNSTSTLVQLRALTIEATAHEIRVQPALADRSELGGLCNSLHLKRRPQPRPVGRAARDVYL</sequence>
<evidence type="ECO:0000256" key="1">
    <source>
        <dbReference type="SAM" id="MobiDB-lite"/>
    </source>
</evidence>